<dbReference type="OrthoDB" id="9803286at2"/>
<dbReference type="EMBL" id="CP001279">
    <property type="protein sequence ID" value="ACM92978.1"/>
    <property type="molecule type" value="Genomic_DNA"/>
</dbReference>
<dbReference type="SUPFAM" id="SSF143243">
    <property type="entry name" value="Nqo5-like"/>
    <property type="match status" value="1"/>
</dbReference>
<dbReference type="InterPro" id="IPR001268">
    <property type="entry name" value="NADH_UbQ_OxRdtase_30kDa_su"/>
</dbReference>
<sequence length="171" mass="19842">MKETLKQKVITELKERLTGDYELRDEKDEKGNIQIWLKLHNRKDILHVAEVVKELGGRCVIISAYKKDDHHVLVYHLDIDGMLLNVEVELFDNKVDSITLILNSANWTEREFKEMFGIELIGHPNPARLFLDESIAEGILGEYMPLSQAMNGAATCCMWEKIESERHKDEY</sequence>
<dbReference type="STRING" id="598659.NAMH_1058"/>
<name>B9L9Z9_NAUPA</name>
<keyword evidence="3" id="KW-1185">Reference proteome</keyword>
<proteinExistence type="predicted"/>
<evidence type="ECO:0000313" key="3">
    <source>
        <dbReference type="Proteomes" id="UP000000448"/>
    </source>
</evidence>
<dbReference type="InterPro" id="IPR037232">
    <property type="entry name" value="NADH_quin_OxRdtase_su_C/D-like"/>
</dbReference>
<accession>B9L9Z9</accession>
<dbReference type="Proteomes" id="UP000000448">
    <property type="component" value="Chromosome"/>
</dbReference>
<dbReference type="KEGG" id="nam:NAMH_1058"/>
<gene>
    <name evidence="2" type="ordered locus">NAMH_1058</name>
</gene>
<feature type="domain" description="NADH:ubiquinone oxidoreductase 30kDa subunit" evidence="1">
    <location>
        <begin position="41"/>
        <end position="151"/>
    </location>
</feature>
<evidence type="ECO:0000259" key="1">
    <source>
        <dbReference type="Pfam" id="PF00329"/>
    </source>
</evidence>
<protein>
    <submittedName>
        <fullName evidence="2">Carbon monoxide-induced hydrogenase, CooU subunit</fullName>
    </submittedName>
</protein>
<evidence type="ECO:0000313" key="2">
    <source>
        <dbReference type="EMBL" id="ACM92978.1"/>
    </source>
</evidence>
<dbReference type="eggNOG" id="COG0852">
    <property type="taxonomic scope" value="Bacteria"/>
</dbReference>
<dbReference type="GO" id="GO:0008137">
    <property type="term" value="F:NADH dehydrogenase (ubiquinone) activity"/>
    <property type="evidence" value="ECO:0007669"/>
    <property type="project" value="InterPro"/>
</dbReference>
<dbReference type="AlphaFoldDB" id="B9L9Z9"/>
<reference evidence="2 3" key="1">
    <citation type="journal article" date="2009" name="PLoS Genet.">
        <title>Adaptations to submarine hydrothermal environments exemplified by the genome of Nautilia profundicola.</title>
        <authorList>
            <person name="Campbell B.J."/>
            <person name="Smith J.L."/>
            <person name="Hanson T.E."/>
            <person name="Klotz M.G."/>
            <person name="Stein L.Y."/>
            <person name="Lee C.K."/>
            <person name="Wu D."/>
            <person name="Robinson J.M."/>
            <person name="Khouri H.M."/>
            <person name="Eisen J.A."/>
            <person name="Cary S.C."/>
        </authorList>
    </citation>
    <scope>NUCLEOTIDE SEQUENCE [LARGE SCALE GENOMIC DNA]</scope>
    <source>
        <strain evidence="3">ATCC BAA-1463 / DSM 18972 / AmH</strain>
    </source>
</reference>
<dbReference type="Pfam" id="PF00329">
    <property type="entry name" value="Complex1_30kDa"/>
    <property type="match status" value="1"/>
</dbReference>
<dbReference type="HOGENOM" id="CLU_129201_0_0_7"/>
<dbReference type="RefSeq" id="WP_015902030.1">
    <property type="nucleotide sequence ID" value="NC_012115.1"/>
</dbReference>
<dbReference type="Gene3D" id="3.30.460.80">
    <property type="entry name" value="NADH:ubiquinone oxidoreductase, 30kDa subunit"/>
    <property type="match status" value="1"/>
</dbReference>
<organism evidence="2 3">
    <name type="scientific">Nautilia profundicola (strain ATCC BAA-1463 / DSM 18972 / AmH)</name>
    <dbReference type="NCBI Taxonomy" id="598659"/>
    <lineage>
        <taxon>Bacteria</taxon>
        <taxon>Pseudomonadati</taxon>
        <taxon>Campylobacterota</taxon>
        <taxon>Epsilonproteobacteria</taxon>
        <taxon>Nautiliales</taxon>
        <taxon>Nautiliaceae</taxon>
        <taxon>Nautilia</taxon>
    </lineage>
</organism>